<dbReference type="EMBL" id="UZAM01007700">
    <property type="protein sequence ID" value="VDP00863.1"/>
    <property type="molecule type" value="Genomic_DNA"/>
</dbReference>
<organism evidence="4">
    <name type="scientific">Soboliphyme baturini</name>
    <dbReference type="NCBI Taxonomy" id="241478"/>
    <lineage>
        <taxon>Eukaryota</taxon>
        <taxon>Metazoa</taxon>
        <taxon>Ecdysozoa</taxon>
        <taxon>Nematoda</taxon>
        <taxon>Enoplea</taxon>
        <taxon>Dorylaimia</taxon>
        <taxon>Dioctophymatida</taxon>
        <taxon>Dioctophymatoidea</taxon>
        <taxon>Soboliphymatidae</taxon>
        <taxon>Soboliphyme</taxon>
    </lineage>
</organism>
<protein>
    <submittedName>
        <fullName evidence="2 4">Uncharacterized protein</fullName>
    </submittedName>
</protein>
<dbReference type="OrthoDB" id="10070526at2759"/>
<evidence type="ECO:0000313" key="2">
    <source>
        <dbReference type="EMBL" id="VDP00863.1"/>
    </source>
</evidence>
<feature type="region of interest" description="Disordered" evidence="1">
    <location>
        <begin position="236"/>
        <end position="287"/>
    </location>
</feature>
<evidence type="ECO:0000313" key="3">
    <source>
        <dbReference type="Proteomes" id="UP000270296"/>
    </source>
</evidence>
<feature type="compositionally biased region" description="Polar residues" evidence="1">
    <location>
        <begin position="169"/>
        <end position="178"/>
    </location>
</feature>
<proteinExistence type="predicted"/>
<reference evidence="4" key="1">
    <citation type="submission" date="2016-06" db="UniProtKB">
        <authorList>
            <consortium name="WormBaseParasite"/>
        </authorList>
    </citation>
    <scope>IDENTIFICATION</scope>
</reference>
<keyword evidence="3" id="KW-1185">Reference proteome</keyword>
<name>A0A183II99_9BILA</name>
<evidence type="ECO:0000313" key="4">
    <source>
        <dbReference type="WBParaSite" id="SBAD_0000349801-mRNA-1"/>
    </source>
</evidence>
<gene>
    <name evidence="2" type="ORF">SBAD_LOCUS3344</name>
</gene>
<dbReference type="WBParaSite" id="SBAD_0000349801-mRNA-1">
    <property type="protein sequence ID" value="SBAD_0000349801-mRNA-1"/>
    <property type="gene ID" value="SBAD_0000349801"/>
</dbReference>
<reference evidence="2 3" key="2">
    <citation type="submission" date="2018-11" db="EMBL/GenBank/DDBJ databases">
        <authorList>
            <consortium name="Pathogen Informatics"/>
        </authorList>
    </citation>
    <scope>NUCLEOTIDE SEQUENCE [LARGE SCALE GENOMIC DNA]</scope>
</reference>
<dbReference type="AlphaFoldDB" id="A0A183II99"/>
<sequence>MCRYGAFGDNGLRPQLSVGEGAKPWRQQPMIGSIFGPQSTRGSGSDGFRENGRPVTKSQCSHLYLTPEWLTDRCRPSLRTDMVLNEHSEHEKSGMPAADEVAMLDNGEAKDEVAVAIVEAKFRSWHCTVGRLPPNNRKEDVTSTVCGRGSLPLRLADRNSDREREVNSAGRQNLTTSHRSTKTRRMPWRSSTRAGALRLVSIAREPNRSQLLYRLTEGSGSEQALTMRHRREGKLIARSRWPQSVSTDGDDPPAITRERGDTQEGRQGGGPPVRCKQARGEAHGRAATTASTTFVLSNSELERTERDRVPQALRNMSSRRYGGGGWLPTPPATVHLASNQPWSPSSLLNCPFLSARTSLVWSGLVWSGLVWSGLICCARPASRSSSSYEAKANNECE</sequence>
<accession>A0A183II99</accession>
<evidence type="ECO:0000256" key="1">
    <source>
        <dbReference type="SAM" id="MobiDB-lite"/>
    </source>
</evidence>
<dbReference type="Proteomes" id="UP000270296">
    <property type="component" value="Unassembled WGS sequence"/>
</dbReference>
<feature type="region of interest" description="Disordered" evidence="1">
    <location>
        <begin position="158"/>
        <end position="190"/>
    </location>
</feature>
<feature type="region of interest" description="Disordered" evidence="1">
    <location>
        <begin position="28"/>
        <end position="55"/>
    </location>
</feature>